<dbReference type="SUPFAM" id="SSF56176">
    <property type="entry name" value="FAD-binding/transporter-associated domain-like"/>
    <property type="match status" value="1"/>
</dbReference>
<evidence type="ECO:0000313" key="19">
    <source>
        <dbReference type="EMBL" id="RYV51072.1"/>
    </source>
</evidence>
<dbReference type="Gene3D" id="3.30.465.10">
    <property type="match status" value="1"/>
</dbReference>
<dbReference type="InterPro" id="IPR036635">
    <property type="entry name" value="MurB_C_sf"/>
</dbReference>
<comment type="pathway">
    <text evidence="4 17">Cell wall biogenesis; peptidoglycan biosynthesis.</text>
</comment>
<protein>
    <recommendedName>
        <fullName evidence="17">UDP-N-acetylenolpyruvoylglucosamine reductase</fullName>
        <ecNumber evidence="17">1.3.1.98</ecNumber>
    </recommendedName>
    <alternativeName>
        <fullName evidence="17">UDP-N-acetylmuramate dehydrogenase</fullName>
    </alternativeName>
</protein>
<dbReference type="GO" id="GO:0071555">
    <property type="term" value="P:cell wall organization"/>
    <property type="evidence" value="ECO:0007669"/>
    <property type="project" value="UniProtKB-KW"/>
</dbReference>
<keyword evidence="10 17" id="KW-0521">NADP</keyword>
<sequence>MSLPALPDAASADADAAADPAVAGSGGRHLAELTTLRLGGPVGRFVETSTEADLIETVRSADAAGEPLLVIGGGSNLVVADGGFPGVVVRDARRGLEIEAADTCGGASITVPAGAVWDDVVARAVAEGWIGVEALAGIPGSAGAAPVQNIGAYGQELAGVVASVRVWDREQSRVRTLPLVDLAFGYRTSVLKRSLTAPGTPWGPTPRFVVLDLSLQMYLGDLSAPIGYPELARRLDVAVGERARTPDVRAAVLELRRGKGMVLDADDPDTWSAGSFFTNPILDVDQAAALPATAPRYPVQSGRPARSSGPHAQEVEAGLTKTSAAWLIEHAGFGRSFGLPGTVGLSTKHVLALTNRGDGTTAELLALARVVRDGVQSAFGVVLEPEPVLVGCSLDES</sequence>
<dbReference type="NCBIfam" id="NF010478">
    <property type="entry name" value="PRK13903.1"/>
    <property type="match status" value="1"/>
</dbReference>
<keyword evidence="13 17" id="KW-0560">Oxidoreductase</keyword>
<dbReference type="InterPro" id="IPR016167">
    <property type="entry name" value="FAD-bd_PCMH_sub1"/>
</dbReference>
<keyword evidence="14 17" id="KW-0131">Cell cycle</keyword>
<evidence type="ECO:0000256" key="17">
    <source>
        <dbReference type="HAMAP-Rule" id="MF_00037"/>
    </source>
</evidence>
<dbReference type="InterPro" id="IPR003170">
    <property type="entry name" value="MurB"/>
</dbReference>
<dbReference type="InterPro" id="IPR011601">
    <property type="entry name" value="MurB_C"/>
</dbReference>
<keyword evidence="9 17" id="KW-0274">FAD</keyword>
<dbReference type="SUPFAM" id="SSF56194">
    <property type="entry name" value="Uridine diphospho-N-Acetylenolpyruvylglucosamine reductase, MurB, C-terminal domain"/>
    <property type="match status" value="1"/>
</dbReference>
<organism evidence="19 20">
    <name type="scientific">Pengzhenrongella frigida</name>
    <dbReference type="NCBI Taxonomy" id="1259133"/>
    <lineage>
        <taxon>Bacteria</taxon>
        <taxon>Bacillati</taxon>
        <taxon>Actinomycetota</taxon>
        <taxon>Actinomycetes</taxon>
        <taxon>Micrococcales</taxon>
        <taxon>Pengzhenrongella</taxon>
    </lineage>
</organism>
<evidence type="ECO:0000256" key="16">
    <source>
        <dbReference type="ARBA" id="ARBA00048914"/>
    </source>
</evidence>
<dbReference type="Pfam" id="PF02873">
    <property type="entry name" value="MurB_C"/>
    <property type="match status" value="1"/>
</dbReference>
<dbReference type="OrthoDB" id="9804753at2"/>
<evidence type="ECO:0000256" key="10">
    <source>
        <dbReference type="ARBA" id="ARBA00022857"/>
    </source>
</evidence>
<dbReference type="GO" id="GO:0071949">
    <property type="term" value="F:FAD binding"/>
    <property type="evidence" value="ECO:0007669"/>
    <property type="project" value="InterPro"/>
</dbReference>
<dbReference type="EC" id="1.3.1.98" evidence="17"/>
<dbReference type="AlphaFoldDB" id="A0A4Q5MZ14"/>
<dbReference type="Proteomes" id="UP000293764">
    <property type="component" value="Unassembled WGS sequence"/>
</dbReference>
<evidence type="ECO:0000256" key="5">
    <source>
        <dbReference type="ARBA" id="ARBA00010485"/>
    </source>
</evidence>
<keyword evidence="7 17" id="KW-0132">Cell division</keyword>
<dbReference type="Gene3D" id="3.90.78.10">
    <property type="entry name" value="UDP-N-acetylenolpyruvoylglucosamine reductase, C-terminal domain"/>
    <property type="match status" value="1"/>
</dbReference>
<reference evidence="19 20" key="1">
    <citation type="submission" date="2019-01" db="EMBL/GenBank/DDBJ databases">
        <title>Novel species of Cellulomonas.</title>
        <authorList>
            <person name="Liu Q."/>
            <person name="Xin Y.-H."/>
        </authorList>
    </citation>
    <scope>NUCLEOTIDE SEQUENCE [LARGE SCALE GENOMIC DNA]</scope>
    <source>
        <strain evidence="19 20">HLT2-17</strain>
    </source>
</reference>
<proteinExistence type="inferred from homology"/>
<comment type="function">
    <text evidence="2 17">Cell wall formation.</text>
</comment>
<dbReference type="Pfam" id="PF01565">
    <property type="entry name" value="FAD_binding_4"/>
    <property type="match status" value="1"/>
</dbReference>
<feature type="active site" evidence="17">
    <location>
        <position position="386"/>
    </location>
</feature>
<keyword evidence="6 17" id="KW-0963">Cytoplasm</keyword>
<keyword evidence="15 17" id="KW-0961">Cell wall biogenesis/degradation</keyword>
<comment type="caution">
    <text evidence="19">The sequence shown here is derived from an EMBL/GenBank/DDBJ whole genome shotgun (WGS) entry which is preliminary data.</text>
</comment>
<dbReference type="GO" id="GO:0008360">
    <property type="term" value="P:regulation of cell shape"/>
    <property type="evidence" value="ECO:0007669"/>
    <property type="project" value="UniProtKB-KW"/>
</dbReference>
<name>A0A4Q5MZ14_9MICO</name>
<feature type="active site" evidence="17">
    <location>
        <position position="187"/>
    </location>
</feature>
<comment type="similarity">
    <text evidence="5 17">Belongs to the MurB family.</text>
</comment>
<dbReference type="HAMAP" id="MF_00037">
    <property type="entry name" value="MurB"/>
    <property type="match status" value="1"/>
</dbReference>
<keyword evidence="12 17" id="KW-0573">Peptidoglycan synthesis</keyword>
<dbReference type="GO" id="GO:0009252">
    <property type="term" value="P:peptidoglycan biosynthetic process"/>
    <property type="evidence" value="ECO:0007669"/>
    <property type="project" value="UniProtKB-UniRule"/>
</dbReference>
<evidence type="ECO:0000259" key="18">
    <source>
        <dbReference type="PROSITE" id="PS51387"/>
    </source>
</evidence>
<accession>A0A4Q5MZ14</accession>
<comment type="cofactor">
    <cofactor evidence="1 17">
        <name>FAD</name>
        <dbReference type="ChEBI" id="CHEBI:57692"/>
    </cofactor>
</comment>
<keyword evidence="8 17" id="KW-0285">Flavoprotein</keyword>
<evidence type="ECO:0000313" key="20">
    <source>
        <dbReference type="Proteomes" id="UP000293764"/>
    </source>
</evidence>
<dbReference type="Gene3D" id="3.30.43.10">
    <property type="entry name" value="Uridine Diphospho-n-acetylenolpyruvylglucosamine Reductase, domain 2"/>
    <property type="match status" value="1"/>
</dbReference>
<dbReference type="GO" id="GO:0008762">
    <property type="term" value="F:UDP-N-acetylmuramate dehydrogenase activity"/>
    <property type="evidence" value="ECO:0007669"/>
    <property type="project" value="UniProtKB-UniRule"/>
</dbReference>
<keyword evidence="20" id="KW-1185">Reference proteome</keyword>
<evidence type="ECO:0000256" key="2">
    <source>
        <dbReference type="ARBA" id="ARBA00003921"/>
    </source>
</evidence>
<feature type="active site" description="Proton donor" evidence="17">
    <location>
        <position position="275"/>
    </location>
</feature>
<dbReference type="EMBL" id="SDWW01000022">
    <property type="protein sequence ID" value="RYV51072.1"/>
    <property type="molecule type" value="Genomic_DNA"/>
</dbReference>
<dbReference type="PROSITE" id="PS51387">
    <property type="entry name" value="FAD_PCMH"/>
    <property type="match status" value="1"/>
</dbReference>
<evidence type="ECO:0000256" key="3">
    <source>
        <dbReference type="ARBA" id="ARBA00004496"/>
    </source>
</evidence>
<evidence type="ECO:0000256" key="8">
    <source>
        <dbReference type="ARBA" id="ARBA00022630"/>
    </source>
</evidence>
<evidence type="ECO:0000256" key="12">
    <source>
        <dbReference type="ARBA" id="ARBA00022984"/>
    </source>
</evidence>
<feature type="domain" description="FAD-binding PCMH-type" evidence="18">
    <location>
        <begin position="38"/>
        <end position="258"/>
    </location>
</feature>
<dbReference type="InterPro" id="IPR006094">
    <property type="entry name" value="Oxid_FAD_bind_N"/>
</dbReference>
<dbReference type="PANTHER" id="PTHR21071:SF4">
    <property type="entry name" value="UDP-N-ACETYLENOLPYRUVOYLGLUCOSAMINE REDUCTASE"/>
    <property type="match status" value="1"/>
</dbReference>
<comment type="catalytic activity">
    <reaction evidence="16 17">
        <text>UDP-N-acetyl-alpha-D-muramate + NADP(+) = UDP-N-acetyl-3-O-(1-carboxyvinyl)-alpha-D-glucosamine + NADPH + H(+)</text>
        <dbReference type="Rhea" id="RHEA:12248"/>
        <dbReference type="ChEBI" id="CHEBI:15378"/>
        <dbReference type="ChEBI" id="CHEBI:57783"/>
        <dbReference type="ChEBI" id="CHEBI:58349"/>
        <dbReference type="ChEBI" id="CHEBI:68483"/>
        <dbReference type="ChEBI" id="CHEBI:70757"/>
        <dbReference type="EC" id="1.3.1.98"/>
    </reaction>
</comment>
<evidence type="ECO:0000256" key="4">
    <source>
        <dbReference type="ARBA" id="ARBA00004752"/>
    </source>
</evidence>
<evidence type="ECO:0000256" key="11">
    <source>
        <dbReference type="ARBA" id="ARBA00022960"/>
    </source>
</evidence>
<evidence type="ECO:0000256" key="15">
    <source>
        <dbReference type="ARBA" id="ARBA00023316"/>
    </source>
</evidence>
<evidence type="ECO:0000256" key="7">
    <source>
        <dbReference type="ARBA" id="ARBA00022618"/>
    </source>
</evidence>
<comment type="subcellular location">
    <subcellularLocation>
        <location evidence="3 17">Cytoplasm</location>
    </subcellularLocation>
</comment>
<evidence type="ECO:0000256" key="14">
    <source>
        <dbReference type="ARBA" id="ARBA00023306"/>
    </source>
</evidence>
<dbReference type="PANTHER" id="PTHR21071">
    <property type="entry name" value="UDP-N-ACETYLENOLPYRUVOYLGLUCOSAMINE REDUCTASE"/>
    <property type="match status" value="1"/>
</dbReference>
<dbReference type="RefSeq" id="WP_130102642.1">
    <property type="nucleotide sequence ID" value="NZ_SDWW01000022.1"/>
</dbReference>
<evidence type="ECO:0000256" key="9">
    <source>
        <dbReference type="ARBA" id="ARBA00022827"/>
    </source>
</evidence>
<evidence type="ECO:0000256" key="1">
    <source>
        <dbReference type="ARBA" id="ARBA00001974"/>
    </source>
</evidence>
<keyword evidence="11 17" id="KW-0133">Cell shape</keyword>
<evidence type="ECO:0000256" key="6">
    <source>
        <dbReference type="ARBA" id="ARBA00022490"/>
    </source>
</evidence>
<dbReference type="InterPro" id="IPR016169">
    <property type="entry name" value="FAD-bd_PCMH_sub2"/>
</dbReference>
<dbReference type="GO" id="GO:0005829">
    <property type="term" value="C:cytosol"/>
    <property type="evidence" value="ECO:0007669"/>
    <property type="project" value="TreeGrafter"/>
</dbReference>
<gene>
    <name evidence="17" type="primary">murB</name>
    <name evidence="19" type="ORF">EUA98_10535</name>
</gene>
<dbReference type="InterPro" id="IPR016166">
    <property type="entry name" value="FAD-bd_PCMH"/>
</dbReference>
<dbReference type="GO" id="GO:0051301">
    <property type="term" value="P:cell division"/>
    <property type="evidence" value="ECO:0007669"/>
    <property type="project" value="UniProtKB-KW"/>
</dbReference>
<evidence type="ECO:0000256" key="13">
    <source>
        <dbReference type="ARBA" id="ARBA00023002"/>
    </source>
</evidence>
<dbReference type="UniPathway" id="UPA00219"/>
<dbReference type="InterPro" id="IPR036318">
    <property type="entry name" value="FAD-bd_PCMH-like_sf"/>
</dbReference>